<organism evidence="2 3">
    <name type="scientific">Azohydromonas caseinilytica</name>
    <dbReference type="NCBI Taxonomy" id="2728836"/>
    <lineage>
        <taxon>Bacteria</taxon>
        <taxon>Pseudomonadati</taxon>
        <taxon>Pseudomonadota</taxon>
        <taxon>Betaproteobacteria</taxon>
        <taxon>Burkholderiales</taxon>
        <taxon>Sphaerotilaceae</taxon>
        <taxon>Azohydromonas</taxon>
    </lineage>
</organism>
<feature type="domain" description="Dienelactone hydrolase" evidence="1">
    <location>
        <begin position="13"/>
        <end position="220"/>
    </location>
</feature>
<accession>A0A848FAI0</accession>
<dbReference type="SUPFAM" id="SSF53474">
    <property type="entry name" value="alpha/beta-Hydrolases"/>
    <property type="match status" value="1"/>
</dbReference>
<evidence type="ECO:0000259" key="1">
    <source>
        <dbReference type="Pfam" id="PF01738"/>
    </source>
</evidence>
<dbReference type="PANTHER" id="PTHR46623:SF6">
    <property type="entry name" value="ALPHA_BETA-HYDROLASES SUPERFAMILY PROTEIN"/>
    <property type="match status" value="1"/>
</dbReference>
<dbReference type="Gene3D" id="3.40.50.1820">
    <property type="entry name" value="alpha/beta hydrolase"/>
    <property type="match status" value="1"/>
</dbReference>
<reference evidence="2 3" key="1">
    <citation type="submission" date="2020-04" db="EMBL/GenBank/DDBJ databases">
        <title>Azohydromonas sp. isolated from soil.</title>
        <authorList>
            <person name="Dahal R.H."/>
        </authorList>
    </citation>
    <scope>NUCLEOTIDE SEQUENCE [LARGE SCALE GENOMIC DNA]</scope>
    <source>
        <strain evidence="2 3">G-1-1-14</strain>
    </source>
</reference>
<dbReference type="RefSeq" id="WP_169161229.1">
    <property type="nucleotide sequence ID" value="NZ_JABBFW010000009.1"/>
</dbReference>
<protein>
    <submittedName>
        <fullName evidence="2">Dienelactone hydrolase family protein</fullName>
    </submittedName>
</protein>
<name>A0A848FAI0_9BURK</name>
<dbReference type="InterPro" id="IPR051049">
    <property type="entry name" value="Dienelactone_hydrolase-like"/>
</dbReference>
<dbReference type="GO" id="GO:0016787">
    <property type="term" value="F:hydrolase activity"/>
    <property type="evidence" value="ECO:0007669"/>
    <property type="project" value="UniProtKB-KW"/>
</dbReference>
<keyword evidence="3" id="KW-1185">Reference proteome</keyword>
<evidence type="ECO:0000313" key="2">
    <source>
        <dbReference type="EMBL" id="NML16332.1"/>
    </source>
</evidence>
<dbReference type="PANTHER" id="PTHR46623">
    <property type="entry name" value="CARBOXYMETHYLENEBUTENOLIDASE-RELATED"/>
    <property type="match status" value="1"/>
</dbReference>
<gene>
    <name evidence="2" type="ORF">HHL10_15225</name>
</gene>
<dbReference type="Pfam" id="PF01738">
    <property type="entry name" value="DLH"/>
    <property type="match status" value="1"/>
</dbReference>
<dbReference type="InterPro" id="IPR029058">
    <property type="entry name" value="AB_hydrolase_fold"/>
</dbReference>
<proteinExistence type="predicted"/>
<evidence type="ECO:0000313" key="3">
    <source>
        <dbReference type="Proteomes" id="UP000574067"/>
    </source>
</evidence>
<keyword evidence="2" id="KW-0378">Hydrolase</keyword>
<comment type="caution">
    <text evidence="2">The sequence shown here is derived from an EMBL/GenBank/DDBJ whole genome shotgun (WGS) entry which is preliminary data.</text>
</comment>
<sequence>MSMQLQAADGHRFDAFVATPQGTPRGALVVLQEIFGVNSHIRAVAHGYADEGYVAIAPALFERLQPGVELGYTEDDVKRGRELKAAAMAQPERVLQDIAAAIAEGAQHGKVGIVGYCWGGLLTWLSACRLDGLSAAISYYGAGIPDQATLKPRCPVLMHFGERDSLIPLDRVEAFQWSRPEVEVHVYPADHGFNCDQRAAFEPQSAALARRRSLDFLQRHVG</sequence>
<dbReference type="Proteomes" id="UP000574067">
    <property type="component" value="Unassembled WGS sequence"/>
</dbReference>
<dbReference type="EMBL" id="JABBFW010000009">
    <property type="protein sequence ID" value="NML16332.1"/>
    <property type="molecule type" value="Genomic_DNA"/>
</dbReference>
<dbReference type="InterPro" id="IPR002925">
    <property type="entry name" value="Dienelactn_hydro"/>
</dbReference>
<dbReference type="AlphaFoldDB" id="A0A848FAI0"/>